<reference evidence="2" key="1">
    <citation type="submission" date="2019-09" db="EMBL/GenBank/DDBJ databases">
        <title>Complete genome sequencing of four Arcobacter species reveals a diverse suite of mobile elements.</title>
        <authorList>
            <person name="Miller W.G."/>
            <person name="Yee E."/>
            <person name="Bono J.L."/>
        </authorList>
    </citation>
    <scope>NUCLEOTIDE SEQUENCE [LARGE SCALE GENOMIC DNA]</scope>
    <source>
        <strain evidence="2">LMG 26638</strain>
    </source>
</reference>
<dbReference type="InterPro" id="IPR010488">
    <property type="entry name" value="Zeta_toxin_domain"/>
</dbReference>
<proteinExistence type="predicted"/>
<dbReference type="KEGG" id="apai:APAC_2118"/>
<evidence type="ECO:0000313" key="2">
    <source>
        <dbReference type="EMBL" id="QEP35190.1"/>
    </source>
</evidence>
<gene>
    <name evidence="2" type="ORF">APAC_2118</name>
</gene>
<dbReference type="AlphaFoldDB" id="A0A5C2H894"/>
<feature type="domain" description="Zeta toxin" evidence="1">
    <location>
        <begin position="48"/>
        <end position="150"/>
    </location>
</feature>
<dbReference type="Proteomes" id="UP000322726">
    <property type="component" value="Chromosome"/>
</dbReference>
<evidence type="ECO:0000313" key="3">
    <source>
        <dbReference type="Proteomes" id="UP000322726"/>
    </source>
</evidence>
<dbReference type="GO" id="GO:0016301">
    <property type="term" value="F:kinase activity"/>
    <property type="evidence" value="ECO:0007669"/>
    <property type="project" value="InterPro"/>
</dbReference>
<dbReference type="RefSeq" id="WP_130234089.1">
    <property type="nucleotide sequence ID" value="NZ_BMEF01000051.1"/>
</dbReference>
<organism evidence="2 3">
    <name type="scientific">Malaciobacter pacificus</name>
    <dbReference type="NCBI Taxonomy" id="1080223"/>
    <lineage>
        <taxon>Bacteria</taxon>
        <taxon>Pseudomonadati</taxon>
        <taxon>Campylobacterota</taxon>
        <taxon>Epsilonproteobacteria</taxon>
        <taxon>Campylobacterales</taxon>
        <taxon>Arcobacteraceae</taxon>
        <taxon>Malaciobacter</taxon>
    </lineage>
</organism>
<reference evidence="2" key="2">
    <citation type="submission" date="2019-09" db="EMBL/GenBank/DDBJ databases">
        <title>Taxonomic note: a critical rebuttal of the proposed division of the genus Arcobacter into six genera, emended descriptions of Arcobacter anaerophilus and the genus Arcobacter, and an assessment of genus-level boundaries for Epsilonproteobacteria using in silico genomic comparator tools.</title>
        <authorList>
            <person name="On S.L.W."/>
            <person name="Miller W.G."/>
            <person name="Biggs P."/>
            <person name="Cornelius A."/>
            <person name="Vandamme P."/>
        </authorList>
    </citation>
    <scope>NUCLEOTIDE SEQUENCE [LARGE SCALE GENOMIC DNA]</scope>
    <source>
        <strain evidence="2">LMG 26638</strain>
    </source>
</reference>
<dbReference type="OrthoDB" id="6421666at2"/>
<dbReference type="SUPFAM" id="SSF52540">
    <property type="entry name" value="P-loop containing nucleoside triphosphate hydrolases"/>
    <property type="match status" value="1"/>
</dbReference>
<evidence type="ECO:0000259" key="1">
    <source>
        <dbReference type="Pfam" id="PF06414"/>
    </source>
</evidence>
<accession>A0A5C2H894</accession>
<dbReference type="Gene3D" id="3.40.50.300">
    <property type="entry name" value="P-loop containing nucleotide triphosphate hydrolases"/>
    <property type="match status" value="1"/>
</dbReference>
<keyword evidence="3" id="KW-1185">Reference proteome</keyword>
<protein>
    <submittedName>
        <fullName evidence="2">Zeta toxin domain-containing protein</fullName>
    </submittedName>
</protein>
<name>A0A5C2H894_9BACT</name>
<dbReference type="EMBL" id="CP035928">
    <property type="protein sequence ID" value="QEP35190.1"/>
    <property type="molecule type" value="Genomic_DNA"/>
</dbReference>
<dbReference type="GO" id="GO:0005524">
    <property type="term" value="F:ATP binding"/>
    <property type="evidence" value="ECO:0007669"/>
    <property type="project" value="InterPro"/>
</dbReference>
<sequence>MKEKDLINYAKTLLNNTLELDDNKISEFAYEEIKSKKAILEDVFLRFKNQDKKAFFLFGNPGSGKTEFAAALKKFYKIDFIEVDEIKRYCKYYNGQNSDLFKKASLEGVNILMNTVLDKEYSFILDGKFFEFIDSALKKNYDIEINFVYSPLNSEFISSINTVNKIKEKYSNVRVNFYDLHNDLVLKNIKNLDMLRIMIKHFGIKIIMDEEKIINDNKYDLDLVYKEIDRLAEFAGMKKIDKYNYISKNDSPSDLGCFALTNLEEHKWFMENIKEWLWFTPEDGVIDIIEFIKNRKKVL</sequence>
<dbReference type="InterPro" id="IPR027417">
    <property type="entry name" value="P-loop_NTPase"/>
</dbReference>
<dbReference type="Pfam" id="PF06414">
    <property type="entry name" value="Zeta_toxin"/>
    <property type="match status" value="1"/>
</dbReference>